<evidence type="ECO:0000256" key="2">
    <source>
        <dbReference type="ARBA" id="ARBA00011738"/>
    </source>
</evidence>
<dbReference type="Pfam" id="PF00591">
    <property type="entry name" value="Glycos_transf_3"/>
    <property type="match status" value="1"/>
</dbReference>
<dbReference type="PIRSF" id="PIRSF000478">
    <property type="entry name" value="TP_PyNP"/>
    <property type="match status" value="1"/>
</dbReference>
<dbReference type="NCBIfam" id="TIGR02644">
    <property type="entry name" value="Y_phosphoryl"/>
    <property type="match status" value="1"/>
</dbReference>
<dbReference type="GO" id="GO:0004645">
    <property type="term" value="F:1,4-alpha-oligoglucan phosphorylase activity"/>
    <property type="evidence" value="ECO:0007669"/>
    <property type="project" value="InterPro"/>
</dbReference>
<dbReference type="InterPro" id="IPR035902">
    <property type="entry name" value="Nuc_phospho_transferase"/>
</dbReference>
<dbReference type="NCBIfam" id="NF004490">
    <property type="entry name" value="PRK05820.1"/>
    <property type="match status" value="1"/>
</dbReference>
<dbReference type="EC" id="2.4.2.4" evidence="6"/>
<comment type="similarity">
    <text evidence="1">Belongs to the thymidine/pyrimidine-nucleoside phosphorylase family.</text>
</comment>
<dbReference type="SMART" id="SM00941">
    <property type="entry name" value="PYNP_C"/>
    <property type="match status" value="1"/>
</dbReference>
<evidence type="ECO:0000256" key="1">
    <source>
        <dbReference type="ARBA" id="ARBA00006915"/>
    </source>
</evidence>
<protein>
    <submittedName>
        <fullName evidence="6">Thymidine phosphorylase</fullName>
        <ecNumber evidence="6">2.4.2.4</ecNumber>
    </submittedName>
</protein>
<dbReference type="PROSITE" id="PS00647">
    <property type="entry name" value="THYMID_PHOSPHORYLASE"/>
    <property type="match status" value="1"/>
</dbReference>
<reference evidence="6" key="1">
    <citation type="submission" date="2024-06" db="EMBL/GenBank/DDBJ databases">
        <title>Draft genome sequence of Microbacterium sp. strain A8/3-1, isolated from Oxytropis tragacanthoides Fisch. ex DC. Root nodules in the Altai region of Russia.</title>
        <authorList>
            <person name="Sazanova A."/>
            <person name="Guro P."/>
            <person name="Kuznetsova I."/>
            <person name="Belimov A."/>
            <person name="Safronova V."/>
        </authorList>
    </citation>
    <scope>NUCLEOTIDE SEQUENCE</scope>
    <source>
        <strain evidence="6">A8/3-1</strain>
    </source>
</reference>
<dbReference type="Pfam" id="PF07831">
    <property type="entry name" value="PYNP_C"/>
    <property type="match status" value="1"/>
</dbReference>
<dbReference type="InterPro" id="IPR018090">
    <property type="entry name" value="Pyrmidine_PPas_bac/euk"/>
</dbReference>
<dbReference type="AlphaFoldDB" id="A0AAU7VWY1"/>
<dbReference type="PANTHER" id="PTHR10515">
    <property type="entry name" value="THYMIDINE PHOSPHORYLASE"/>
    <property type="match status" value="1"/>
</dbReference>
<sequence>MTVEPYDAVDVIRAKRDGGAVPEKALRWMVDAYTRGYVSDAQMASFAMAIFQRGMERDEIRVLTDAMIASGERMSFASLGKKTVDKHSTGGVGDKITLPLAPLVASFGVAVPQLSGRGLGHTGGTLDKLESIPGWRAALSNEEMFAQMQGDVGAVICAAGSGLAPADKKLYALRDVTGTVEAIPLIASSIMSKKIAEGTDALVLDVKFGSGAFIQDIDRARELARTMVALGTDSGVATTALLTDMNVPLGFAIGNANEVRESVEILAGGGPSDVRELTIALAQEMLSLAGKPDADVEAALDDGRAMDSWKAMIRAQGGDPDAELPTARETHVVTAPTDGVVTRMDALPFGIAAWRLGAGRARAEDPVVFEAGIDLHVKPGDRVDAGQPLFTLSAADEARFPRAIEALEGSWAIGDKAPAAGPIVRERITA</sequence>
<evidence type="ECO:0000256" key="4">
    <source>
        <dbReference type="ARBA" id="ARBA00022679"/>
    </source>
</evidence>
<evidence type="ECO:0000256" key="3">
    <source>
        <dbReference type="ARBA" id="ARBA00022676"/>
    </source>
</evidence>
<comment type="subunit">
    <text evidence="2">Homodimer.</text>
</comment>
<dbReference type="FunFam" id="3.40.1030.10:FF:000003">
    <property type="entry name" value="Pyrimidine-nucleoside phosphorylase"/>
    <property type="match status" value="1"/>
</dbReference>
<dbReference type="InterPro" id="IPR036566">
    <property type="entry name" value="PYNP-like_C_sf"/>
</dbReference>
<dbReference type="GO" id="GO:0009032">
    <property type="term" value="F:thymidine phosphorylase activity"/>
    <property type="evidence" value="ECO:0007669"/>
    <property type="project" value="UniProtKB-EC"/>
</dbReference>
<proteinExistence type="inferred from homology"/>
<dbReference type="InterPro" id="IPR013102">
    <property type="entry name" value="PYNP_C"/>
</dbReference>
<feature type="domain" description="Pyrimidine nucleoside phosphorylase C-terminal" evidence="5">
    <location>
        <begin position="340"/>
        <end position="414"/>
    </location>
</feature>
<accession>A0AAU7VWY1</accession>
<dbReference type="GO" id="GO:0006206">
    <property type="term" value="P:pyrimidine nucleobase metabolic process"/>
    <property type="evidence" value="ECO:0007669"/>
    <property type="project" value="InterPro"/>
</dbReference>
<dbReference type="InterPro" id="IPR000053">
    <property type="entry name" value="Thymidine/pyrmidine_PPase"/>
</dbReference>
<dbReference type="GO" id="GO:0005829">
    <property type="term" value="C:cytosol"/>
    <property type="evidence" value="ECO:0007669"/>
    <property type="project" value="TreeGrafter"/>
</dbReference>
<dbReference type="SUPFAM" id="SSF52418">
    <property type="entry name" value="Nucleoside phosphorylase/phosphoribosyltransferase catalytic domain"/>
    <property type="match status" value="1"/>
</dbReference>
<dbReference type="SUPFAM" id="SSF47648">
    <property type="entry name" value="Nucleoside phosphorylase/phosphoribosyltransferase N-terminal domain"/>
    <property type="match status" value="1"/>
</dbReference>
<dbReference type="InterPro" id="IPR000312">
    <property type="entry name" value="Glycosyl_Trfase_fam3"/>
</dbReference>
<dbReference type="SUPFAM" id="SSF54680">
    <property type="entry name" value="Pyrimidine nucleoside phosphorylase C-terminal domain"/>
    <property type="match status" value="1"/>
</dbReference>
<keyword evidence="3 6" id="KW-0328">Glycosyltransferase</keyword>
<dbReference type="Gene3D" id="3.90.1170.30">
    <property type="entry name" value="Pyrimidine nucleoside phosphorylase-like, C-terminal domain"/>
    <property type="match status" value="1"/>
</dbReference>
<dbReference type="PANTHER" id="PTHR10515:SF0">
    <property type="entry name" value="THYMIDINE PHOSPHORYLASE"/>
    <property type="match status" value="1"/>
</dbReference>
<dbReference type="Pfam" id="PF02885">
    <property type="entry name" value="Glycos_trans_3N"/>
    <property type="match status" value="1"/>
</dbReference>
<name>A0AAU7VWY1_9MICO</name>
<dbReference type="Gene3D" id="3.40.1030.10">
    <property type="entry name" value="Nucleoside phosphorylase/phosphoribosyltransferase catalytic domain"/>
    <property type="match status" value="1"/>
</dbReference>
<evidence type="ECO:0000313" key="6">
    <source>
        <dbReference type="EMBL" id="XBX78593.1"/>
    </source>
</evidence>
<dbReference type="InterPro" id="IPR017872">
    <property type="entry name" value="Pyrmidine_PPase_CS"/>
</dbReference>
<dbReference type="InterPro" id="IPR036320">
    <property type="entry name" value="Glycosyl_Trfase_fam3_N_dom_sf"/>
</dbReference>
<dbReference type="GO" id="GO:0006213">
    <property type="term" value="P:pyrimidine nucleoside metabolic process"/>
    <property type="evidence" value="ECO:0007669"/>
    <property type="project" value="InterPro"/>
</dbReference>
<keyword evidence="4 6" id="KW-0808">Transferase</keyword>
<organism evidence="6">
    <name type="scientific">Microbacterium sp. A8/3-1</name>
    <dbReference type="NCBI Taxonomy" id="3160749"/>
    <lineage>
        <taxon>Bacteria</taxon>
        <taxon>Bacillati</taxon>
        <taxon>Actinomycetota</taxon>
        <taxon>Actinomycetes</taxon>
        <taxon>Micrococcales</taxon>
        <taxon>Microbacteriaceae</taxon>
        <taxon>Microbacterium</taxon>
    </lineage>
</organism>
<dbReference type="EMBL" id="CP158357">
    <property type="protein sequence ID" value="XBX78593.1"/>
    <property type="molecule type" value="Genomic_DNA"/>
</dbReference>
<evidence type="ECO:0000259" key="5">
    <source>
        <dbReference type="SMART" id="SM00941"/>
    </source>
</evidence>
<dbReference type="Gene3D" id="1.20.970.10">
    <property type="entry name" value="Transferase, Pyrimidine Nucleoside Phosphorylase, Chain C"/>
    <property type="match status" value="1"/>
</dbReference>
<dbReference type="RefSeq" id="WP_350351829.1">
    <property type="nucleotide sequence ID" value="NZ_CP158357.1"/>
</dbReference>
<dbReference type="InterPro" id="IPR017459">
    <property type="entry name" value="Glycosyl_Trfase_fam3_N_dom"/>
</dbReference>
<gene>
    <name evidence="6" type="ORF">ABS642_00440</name>
</gene>